<dbReference type="GO" id="GO:0005911">
    <property type="term" value="C:cell-cell junction"/>
    <property type="evidence" value="ECO:0007669"/>
    <property type="project" value="TreeGrafter"/>
</dbReference>
<dbReference type="Proteomes" id="UP001186944">
    <property type="component" value="Unassembled WGS sequence"/>
</dbReference>
<evidence type="ECO:0008006" key="12">
    <source>
        <dbReference type="Google" id="ProtNLM"/>
    </source>
</evidence>
<feature type="transmembrane region" description="Helical" evidence="9">
    <location>
        <begin position="38"/>
        <end position="61"/>
    </location>
</feature>
<accession>A0AA89C3Q3</accession>
<feature type="transmembrane region" description="Helical" evidence="9">
    <location>
        <begin position="100"/>
        <end position="120"/>
    </location>
</feature>
<comment type="subcellular location">
    <subcellularLocation>
        <location evidence="2">Cell junction</location>
    </subcellularLocation>
    <subcellularLocation>
        <location evidence="1">Membrane</location>
        <topology evidence="1">Multi-pass membrane protein</topology>
    </subcellularLocation>
</comment>
<dbReference type="Gene3D" id="1.20.140.150">
    <property type="match status" value="1"/>
</dbReference>
<evidence type="ECO:0000256" key="4">
    <source>
        <dbReference type="ARBA" id="ARBA00022692"/>
    </source>
</evidence>
<feature type="compositionally biased region" description="Acidic residues" evidence="8">
    <location>
        <begin position="1"/>
        <end position="11"/>
    </location>
</feature>
<evidence type="ECO:0000256" key="3">
    <source>
        <dbReference type="ARBA" id="ARBA00008691"/>
    </source>
</evidence>
<evidence type="ECO:0000256" key="2">
    <source>
        <dbReference type="ARBA" id="ARBA00004282"/>
    </source>
</evidence>
<dbReference type="EMBL" id="VSWD01000004">
    <property type="protein sequence ID" value="KAK3104678.1"/>
    <property type="molecule type" value="Genomic_DNA"/>
</dbReference>
<sequence length="214" mass="24186">MDAEGMSEETEFINRKQNDPSAPTVSIETVSVVRPIKVLSFICCLVGILFNALSVASSSWLKDDVGQEGLWSKCIYIEDRDDEVMCMTSKHREWMSACRALSAFGLIICFISMVVLTIGIQTTNGRMKYKYYGLAILIMFFAAVPDVVSLIIYPVRFREELIGDYWNVGWAYIIGWFAVILKIGGGVLVFIDRNTEELVEKEVTTCPNDIEDYE</sequence>
<evidence type="ECO:0000313" key="10">
    <source>
        <dbReference type="EMBL" id="KAK3104678.1"/>
    </source>
</evidence>
<feature type="transmembrane region" description="Helical" evidence="9">
    <location>
        <begin position="173"/>
        <end position="191"/>
    </location>
</feature>
<evidence type="ECO:0000256" key="7">
    <source>
        <dbReference type="ARBA" id="ARBA00023136"/>
    </source>
</evidence>
<evidence type="ECO:0000313" key="11">
    <source>
        <dbReference type="Proteomes" id="UP001186944"/>
    </source>
</evidence>
<dbReference type="GO" id="GO:0016020">
    <property type="term" value="C:membrane"/>
    <property type="evidence" value="ECO:0007669"/>
    <property type="project" value="UniProtKB-SubCell"/>
</dbReference>
<evidence type="ECO:0000256" key="6">
    <source>
        <dbReference type="ARBA" id="ARBA00022989"/>
    </source>
</evidence>
<evidence type="ECO:0000256" key="1">
    <source>
        <dbReference type="ARBA" id="ARBA00004141"/>
    </source>
</evidence>
<evidence type="ECO:0000256" key="5">
    <source>
        <dbReference type="ARBA" id="ARBA00022949"/>
    </source>
</evidence>
<protein>
    <recommendedName>
        <fullName evidence="12">Transmembrane protein 47</fullName>
    </recommendedName>
</protein>
<dbReference type="PANTHER" id="PTHR14399">
    <property type="entry name" value="P53-INDUCED PROTEIN RELATED"/>
    <property type="match status" value="1"/>
</dbReference>
<gene>
    <name evidence="10" type="ORF">FSP39_007605</name>
</gene>
<feature type="transmembrane region" description="Helical" evidence="9">
    <location>
        <begin position="132"/>
        <end position="153"/>
    </location>
</feature>
<evidence type="ECO:0000256" key="9">
    <source>
        <dbReference type="SAM" id="Phobius"/>
    </source>
</evidence>
<comment type="similarity">
    <text evidence="3">Belongs to the TMEM47 family.</text>
</comment>
<dbReference type="Pfam" id="PF00822">
    <property type="entry name" value="PMP22_Claudin"/>
    <property type="match status" value="1"/>
</dbReference>
<evidence type="ECO:0000256" key="8">
    <source>
        <dbReference type="SAM" id="MobiDB-lite"/>
    </source>
</evidence>
<dbReference type="InterPro" id="IPR004031">
    <property type="entry name" value="PMP22/EMP/MP20/Claudin"/>
</dbReference>
<proteinExistence type="inferred from homology"/>
<dbReference type="AlphaFoldDB" id="A0AA89C3Q3"/>
<keyword evidence="4 9" id="KW-0812">Transmembrane</keyword>
<name>A0AA89C3Q3_PINIB</name>
<dbReference type="PANTHER" id="PTHR14399:SF5">
    <property type="entry name" value="CELL JUNCTION PROTEIN VAB-9"/>
    <property type="match status" value="1"/>
</dbReference>
<keyword evidence="5" id="KW-0965">Cell junction</keyword>
<keyword evidence="6 9" id="KW-1133">Transmembrane helix</keyword>
<organism evidence="10 11">
    <name type="scientific">Pinctada imbricata</name>
    <name type="common">Atlantic pearl-oyster</name>
    <name type="synonym">Pinctada martensii</name>
    <dbReference type="NCBI Taxonomy" id="66713"/>
    <lineage>
        <taxon>Eukaryota</taxon>
        <taxon>Metazoa</taxon>
        <taxon>Spiralia</taxon>
        <taxon>Lophotrochozoa</taxon>
        <taxon>Mollusca</taxon>
        <taxon>Bivalvia</taxon>
        <taxon>Autobranchia</taxon>
        <taxon>Pteriomorphia</taxon>
        <taxon>Pterioida</taxon>
        <taxon>Pterioidea</taxon>
        <taxon>Pteriidae</taxon>
        <taxon>Pinctada</taxon>
    </lineage>
</organism>
<dbReference type="GO" id="GO:0098609">
    <property type="term" value="P:cell-cell adhesion"/>
    <property type="evidence" value="ECO:0007669"/>
    <property type="project" value="TreeGrafter"/>
</dbReference>
<keyword evidence="7 9" id="KW-0472">Membrane</keyword>
<keyword evidence="11" id="KW-1185">Reference proteome</keyword>
<reference evidence="10" key="1">
    <citation type="submission" date="2019-08" db="EMBL/GenBank/DDBJ databases">
        <title>The improved chromosome-level genome for the pearl oyster Pinctada fucata martensii using PacBio sequencing and Hi-C.</title>
        <authorList>
            <person name="Zheng Z."/>
        </authorList>
    </citation>
    <scope>NUCLEOTIDE SEQUENCE</scope>
    <source>
        <strain evidence="10">ZZ-2019</strain>
        <tissue evidence="10">Adductor muscle</tissue>
    </source>
</reference>
<feature type="region of interest" description="Disordered" evidence="8">
    <location>
        <begin position="1"/>
        <end position="22"/>
    </location>
</feature>
<comment type="caution">
    <text evidence="10">The sequence shown here is derived from an EMBL/GenBank/DDBJ whole genome shotgun (WGS) entry which is preliminary data.</text>
</comment>
<dbReference type="InterPro" id="IPR015664">
    <property type="entry name" value="P53_induced"/>
</dbReference>